<sequence>MTMNEHNHEQDRIIQKAVKDYYDRIEIPDPTPSWQKVHVRLQKNRRKKKNFYRLKIVAAVIVAALVIDVAAAGNISKTYASMSTLFREVKDRIVEFFFTMEDQDTSKAKTSPPPETRITDEPASVPEETTLEVAKTKLSFPLLLPSFVPEHYSLDAVRIFGEANGLYHNVSLEYVNDAQDIFKISERVLEPGSTSVKSDISADAGTIKEIMIKSNQGVLVILPEGFVTLEWLTTDRIKVSVSGKLTESEILKLAESLQ</sequence>
<comment type="caution">
    <text evidence="3">The sequence shown here is derived from an EMBL/GenBank/DDBJ whole genome shotgun (WGS) entry which is preliminary data.</text>
</comment>
<protein>
    <recommendedName>
        <fullName evidence="2">DUF4367 domain-containing protein</fullName>
    </recommendedName>
</protein>
<name>A0A920CA01_9BACL</name>
<dbReference type="AlphaFoldDB" id="A0A920CA01"/>
<evidence type="ECO:0000259" key="2">
    <source>
        <dbReference type="Pfam" id="PF14285"/>
    </source>
</evidence>
<keyword evidence="1" id="KW-0812">Transmembrane</keyword>
<keyword evidence="1" id="KW-1133">Transmembrane helix</keyword>
<evidence type="ECO:0000313" key="4">
    <source>
        <dbReference type="Proteomes" id="UP000679779"/>
    </source>
</evidence>
<evidence type="ECO:0000313" key="3">
    <source>
        <dbReference type="EMBL" id="GIO31675.1"/>
    </source>
</evidence>
<reference evidence="3" key="1">
    <citation type="submission" date="2021-03" db="EMBL/GenBank/DDBJ databases">
        <title>Antimicrobial resistance genes in bacteria isolated from Japanese honey, and their potential for conferring macrolide and lincosamide resistance in the American foulbrood pathogen Paenibacillus larvae.</title>
        <authorList>
            <person name="Okamoto M."/>
            <person name="Kumagai M."/>
            <person name="Kanamori H."/>
            <person name="Takamatsu D."/>
        </authorList>
    </citation>
    <scope>NUCLEOTIDE SEQUENCE</scope>
    <source>
        <strain evidence="3">J2TS6</strain>
    </source>
</reference>
<evidence type="ECO:0000256" key="1">
    <source>
        <dbReference type="SAM" id="Phobius"/>
    </source>
</evidence>
<dbReference type="EMBL" id="BORQ01000003">
    <property type="protein sequence ID" value="GIO31675.1"/>
    <property type="molecule type" value="Genomic_DNA"/>
</dbReference>
<proteinExistence type="predicted"/>
<keyword evidence="4" id="KW-1185">Reference proteome</keyword>
<dbReference type="InterPro" id="IPR025377">
    <property type="entry name" value="DUF4367"/>
</dbReference>
<dbReference type="Pfam" id="PF14285">
    <property type="entry name" value="DUF4367"/>
    <property type="match status" value="1"/>
</dbReference>
<feature type="transmembrane region" description="Helical" evidence="1">
    <location>
        <begin position="52"/>
        <end position="73"/>
    </location>
</feature>
<organism evidence="3 4">
    <name type="scientific">Paenibacillus albilobatus</name>
    <dbReference type="NCBI Taxonomy" id="2716884"/>
    <lineage>
        <taxon>Bacteria</taxon>
        <taxon>Bacillati</taxon>
        <taxon>Bacillota</taxon>
        <taxon>Bacilli</taxon>
        <taxon>Bacillales</taxon>
        <taxon>Paenibacillaceae</taxon>
        <taxon>Paenibacillus</taxon>
    </lineage>
</organism>
<accession>A0A920CA01</accession>
<keyword evidence="1" id="KW-0472">Membrane</keyword>
<dbReference type="Proteomes" id="UP000679779">
    <property type="component" value="Unassembled WGS sequence"/>
</dbReference>
<gene>
    <name evidence="3" type="ORF">J2TS6_28160</name>
</gene>
<feature type="domain" description="DUF4367" evidence="2">
    <location>
        <begin position="166"/>
        <end position="257"/>
    </location>
</feature>